<evidence type="ECO:0000256" key="1">
    <source>
        <dbReference type="SAM" id="MobiDB-lite"/>
    </source>
</evidence>
<proteinExistence type="predicted"/>
<protein>
    <submittedName>
        <fullName evidence="3">Uncharacterized protein</fullName>
    </submittedName>
</protein>
<feature type="compositionally biased region" description="Polar residues" evidence="1">
    <location>
        <begin position="50"/>
        <end position="70"/>
    </location>
</feature>
<organism evidence="2 3">
    <name type="scientific">Romanomermis culicivorax</name>
    <name type="common">Nematode worm</name>
    <dbReference type="NCBI Taxonomy" id="13658"/>
    <lineage>
        <taxon>Eukaryota</taxon>
        <taxon>Metazoa</taxon>
        <taxon>Ecdysozoa</taxon>
        <taxon>Nematoda</taxon>
        <taxon>Enoplea</taxon>
        <taxon>Dorylaimia</taxon>
        <taxon>Mermithida</taxon>
        <taxon>Mermithoidea</taxon>
        <taxon>Mermithidae</taxon>
        <taxon>Romanomermis</taxon>
    </lineage>
</organism>
<dbReference type="WBParaSite" id="nRc.2.0.1.t25539-RA">
    <property type="protein sequence ID" value="nRc.2.0.1.t25539-RA"/>
    <property type="gene ID" value="nRc.2.0.1.g25539"/>
</dbReference>
<keyword evidence="2" id="KW-1185">Reference proteome</keyword>
<dbReference type="Proteomes" id="UP000887565">
    <property type="component" value="Unplaced"/>
</dbReference>
<accession>A0A915JHE4</accession>
<feature type="region of interest" description="Disordered" evidence="1">
    <location>
        <begin position="49"/>
        <end position="70"/>
    </location>
</feature>
<dbReference type="AlphaFoldDB" id="A0A915JHE4"/>
<feature type="region of interest" description="Disordered" evidence="1">
    <location>
        <begin position="117"/>
        <end position="167"/>
    </location>
</feature>
<name>A0A915JHE4_ROMCU</name>
<evidence type="ECO:0000313" key="2">
    <source>
        <dbReference type="Proteomes" id="UP000887565"/>
    </source>
</evidence>
<sequence length="210" mass="21955">MSIKSPYNLFEDYQKNPYFSQCAPKVLNAVPPGAFNGLNAQAAPFIPRQLNPSGHHQTASSTTAANQSVKDMQEQFRSFFPEASVKFQQLASTMSATVPPSLPSSVSVLTSSNLRPAAGWSGPRSVDPRHSLFSRPPPPLGPPHSAALTSQSADLSSSGAMAPPSTFHHGHARLSGISSAAVAGSALVAPFGAPPTLGQNFNTGKLLLHT</sequence>
<feature type="compositionally biased region" description="Polar residues" evidence="1">
    <location>
        <begin position="147"/>
        <end position="159"/>
    </location>
</feature>
<evidence type="ECO:0000313" key="3">
    <source>
        <dbReference type="WBParaSite" id="nRc.2.0.1.t25539-RA"/>
    </source>
</evidence>
<reference evidence="3" key="1">
    <citation type="submission" date="2022-11" db="UniProtKB">
        <authorList>
            <consortium name="WormBaseParasite"/>
        </authorList>
    </citation>
    <scope>IDENTIFICATION</scope>
</reference>